<evidence type="ECO:0000256" key="15">
    <source>
        <dbReference type="ARBA" id="ARBA00032637"/>
    </source>
</evidence>
<keyword evidence="5" id="KW-0812">Transmembrane</keyword>
<dbReference type="GO" id="GO:0004016">
    <property type="term" value="F:adenylate cyclase activity"/>
    <property type="evidence" value="ECO:0007669"/>
    <property type="project" value="UniProtKB-EC"/>
</dbReference>
<dbReference type="InterPro" id="IPR050401">
    <property type="entry name" value="Cyclic_nucleotide_synthase"/>
</dbReference>
<dbReference type="PANTHER" id="PTHR11920:SF335">
    <property type="entry name" value="GUANYLATE CYCLASE"/>
    <property type="match status" value="1"/>
</dbReference>
<dbReference type="PROSITE" id="PS00452">
    <property type="entry name" value="GUANYLATE_CYCLASE_1"/>
    <property type="match status" value="1"/>
</dbReference>
<dbReference type="AlphaFoldDB" id="A0A928VXI9"/>
<evidence type="ECO:0000256" key="4">
    <source>
        <dbReference type="ARBA" id="ARBA00021420"/>
    </source>
</evidence>
<dbReference type="InterPro" id="IPR029787">
    <property type="entry name" value="Nucleotide_cyclase"/>
</dbReference>
<evidence type="ECO:0000256" key="12">
    <source>
        <dbReference type="ARBA" id="ARBA00023136"/>
    </source>
</evidence>
<evidence type="ECO:0000256" key="11">
    <source>
        <dbReference type="ARBA" id="ARBA00022998"/>
    </source>
</evidence>
<feature type="coiled-coil region" evidence="18">
    <location>
        <begin position="16"/>
        <end position="68"/>
    </location>
</feature>
<keyword evidence="12" id="KW-0472">Membrane</keyword>
<comment type="caution">
    <text evidence="20">The sequence shown here is derived from an EMBL/GenBank/DDBJ whole genome shotgun (WGS) entry which is preliminary data.</text>
</comment>
<keyword evidence="10" id="KW-1133">Transmembrane helix</keyword>
<keyword evidence="11" id="KW-0115">cAMP biosynthesis</keyword>
<protein>
    <recommendedName>
        <fullName evidence="4">Adenylate cyclase</fullName>
        <ecNumber evidence="3">4.6.1.1</ecNumber>
    </recommendedName>
    <alternativeName>
        <fullName evidence="14">ATP pyrophosphate-lyase</fullName>
    </alternativeName>
    <alternativeName>
        <fullName evidence="15">Adenylyl cyclase</fullName>
    </alternativeName>
</protein>
<comment type="catalytic activity">
    <reaction evidence="1">
        <text>ATP = 3',5'-cyclic AMP + diphosphate</text>
        <dbReference type="Rhea" id="RHEA:15389"/>
        <dbReference type="ChEBI" id="CHEBI:30616"/>
        <dbReference type="ChEBI" id="CHEBI:33019"/>
        <dbReference type="ChEBI" id="CHEBI:58165"/>
        <dbReference type="EC" id="4.6.1.1"/>
    </reaction>
</comment>
<evidence type="ECO:0000256" key="10">
    <source>
        <dbReference type="ARBA" id="ARBA00022989"/>
    </source>
</evidence>
<dbReference type="PANTHER" id="PTHR11920">
    <property type="entry name" value="GUANYLYL CYCLASE"/>
    <property type="match status" value="1"/>
</dbReference>
<dbReference type="Gene3D" id="3.30.70.1230">
    <property type="entry name" value="Nucleotide cyclase"/>
    <property type="match status" value="1"/>
</dbReference>
<dbReference type="GO" id="GO:0006171">
    <property type="term" value="P:cAMP biosynthetic process"/>
    <property type="evidence" value="ECO:0007669"/>
    <property type="project" value="UniProtKB-KW"/>
</dbReference>
<keyword evidence="6" id="KW-0479">Metal-binding</keyword>
<name>A0A928VXI9_9CYAN</name>
<feature type="domain" description="Guanylate cyclase" evidence="19">
    <location>
        <begin position="100"/>
        <end position="227"/>
    </location>
</feature>
<dbReference type="EMBL" id="JADEXN010000286">
    <property type="protein sequence ID" value="MBE9042042.1"/>
    <property type="molecule type" value="Genomic_DNA"/>
</dbReference>
<evidence type="ECO:0000313" key="21">
    <source>
        <dbReference type="Proteomes" id="UP000621799"/>
    </source>
</evidence>
<keyword evidence="9" id="KW-0460">Magnesium</keyword>
<evidence type="ECO:0000256" key="18">
    <source>
        <dbReference type="SAM" id="Coils"/>
    </source>
</evidence>
<keyword evidence="21" id="KW-1185">Reference proteome</keyword>
<dbReference type="FunFam" id="3.30.70.1230:FF:000033">
    <property type="entry name" value="Adenylate cyclase"/>
    <property type="match status" value="1"/>
</dbReference>
<dbReference type="GO" id="GO:0035556">
    <property type="term" value="P:intracellular signal transduction"/>
    <property type="evidence" value="ECO:0007669"/>
    <property type="project" value="InterPro"/>
</dbReference>
<keyword evidence="8" id="KW-0067">ATP-binding</keyword>
<evidence type="ECO:0000256" key="16">
    <source>
        <dbReference type="ARBA" id="ARBA00064436"/>
    </source>
</evidence>
<evidence type="ECO:0000256" key="1">
    <source>
        <dbReference type="ARBA" id="ARBA00001593"/>
    </source>
</evidence>
<evidence type="ECO:0000259" key="19">
    <source>
        <dbReference type="PROSITE" id="PS50125"/>
    </source>
</evidence>
<organism evidence="20 21">
    <name type="scientific">Zarconia navalis LEGE 11467</name>
    <dbReference type="NCBI Taxonomy" id="1828826"/>
    <lineage>
        <taxon>Bacteria</taxon>
        <taxon>Bacillati</taxon>
        <taxon>Cyanobacteriota</taxon>
        <taxon>Cyanophyceae</taxon>
        <taxon>Oscillatoriophycideae</taxon>
        <taxon>Oscillatoriales</taxon>
        <taxon>Oscillatoriales incertae sedis</taxon>
        <taxon>Zarconia</taxon>
        <taxon>Zarconia navalis</taxon>
    </lineage>
</organism>
<dbReference type="SUPFAM" id="SSF55073">
    <property type="entry name" value="Nucleotide cyclase"/>
    <property type="match status" value="1"/>
</dbReference>
<dbReference type="PROSITE" id="PS50125">
    <property type="entry name" value="GUANYLATE_CYCLASE_2"/>
    <property type="match status" value="1"/>
</dbReference>
<dbReference type="Proteomes" id="UP000621799">
    <property type="component" value="Unassembled WGS sequence"/>
</dbReference>
<keyword evidence="13 17" id="KW-0456">Lyase</keyword>
<evidence type="ECO:0000256" key="3">
    <source>
        <dbReference type="ARBA" id="ARBA00012201"/>
    </source>
</evidence>
<comment type="subcellular location">
    <subcellularLocation>
        <location evidence="2">Membrane</location>
    </subcellularLocation>
</comment>
<dbReference type="Pfam" id="PF00211">
    <property type="entry name" value="Guanylate_cyc"/>
    <property type="match status" value="1"/>
</dbReference>
<accession>A0A928VXI9</accession>
<evidence type="ECO:0000256" key="2">
    <source>
        <dbReference type="ARBA" id="ARBA00004370"/>
    </source>
</evidence>
<evidence type="ECO:0000256" key="7">
    <source>
        <dbReference type="ARBA" id="ARBA00022741"/>
    </source>
</evidence>
<evidence type="ECO:0000256" key="14">
    <source>
        <dbReference type="ARBA" id="ARBA00032597"/>
    </source>
</evidence>
<keyword evidence="7" id="KW-0547">Nucleotide-binding</keyword>
<reference evidence="20" key="1">
    <citation type="submission" date="2020-10" db="EMBL/GenBank/DDBJ databases">
        <authorList>
            <person name="Castelo-Branco R."/>
            <person name="Eusebio N."/>
            <person name="Adriana R."/>
            <person name="Vieira A."/>
            <person name="Brugerolle De Fraissinette N."/>
            <person name="Rezende De Castro R."/>
            <person name="Schneider M.P."/>
            <person name="Vasconcelos V."/>
            <person name="Leao P.N."/>
        </authorList>
    </citation>
    <scope>NUCLEOTIDE SEQUENCE</scope>
    <source>
        <strain evidence="20">LEGE 11467</strain>
    </source>
</reference>
<evidence type="ECO:0000256" key="9">
    <source>
        <dbReference type="ARBA" id="ARBA00022842"/>
    </source>
</evidence>
<proteinExistence type="inferred from homology"/>
<dbReference type="SMART" id="SM00044">
    <property type="entry name" value="CYCc"/>
    <property type="match status" value="1"/>
</dbReference>
<gene>
    <name evidence="20" type="ORF">IQ235_14775</name>
</gene>
<comment type="similarity">
    <text evidence="17">Belongs to the adenylyl cyclase class-4/guanylyl cyclase family.</text>
</comment>
<evidence type="ECO:0000256" key="8">
    <source>
        <dbReference type="ARBA" id="ARBA00022840"/>
    </source>
</evidence>
<comment type="subunit">
    <text evidence="16">Homodimer. Can also exist as monomer.</text>
</comment>
<evidence type="ECO:0000256" key="6">
    <source>
        <dbReference type="ARBA" id="ARBA00022723"/>
    </source>
</evidence>
<evidence type="ECO:0000256" key="17">
    <source>
        <dbReference type="RuleBase" id="RU000405"/>
    </source>
</evidence>
<dbReference type="InterPro" id="IPR018297">
    <property type="entry name" value="A/G_cyclase_CS"/>
</dbReference>
<evidence type="ECO:0000256" key="13">
    <source>
        <dbReference type="ARBA" id="ARBA00023239"/>
    </source>
</evidence>
<dbReference type="CDD" id="cd07302">
    <property type="entry name" value="CHD"/>
    <property type="match status" value="1"/>
</dbReference>
<dbReference type="GO" id="GO:0005886">
    <property type="term" value="C:plasma membrane"/>
    <property type="evidence" value="ECO:0007669"/>
    <property type="project" value="UniProtKB-ARBA"/>
</dbReference>
<evidence type="ECO:0000256" key="5">
    <source>
        <dbReference type="ARBA" id="ARBA00022692"/>
    </source>
</evidence>
<dbReference type="EC" id="4.6.1.1" evidence="3"/>
<dbReference type="InterPro" id="IPR001054">
    <property type="entry name" value="A/G_cyclase"/>
</dbReference>
<dbReference type="GO" id="GO:0046872">
    <property type="term" value="F:metal ion binding"/>
    <property type="evidence" value="ECO:0007669"/>
    <property type="project" value="UniProtKB-KW"/>
</dbReference>
<dbReference type="GO" id="GO:0005524">
    <property type="term" value="F:ATP binding"/>
    <property type="evidence" value="ECO:0007669"/>
    <property type="project" value="UniProtKB-KW"/>
</dbReference>
<evidence type="ECO:0000313" key="20">
    <source>
        <dbReference type="EMBL" id="MBE9042042.1"/>
    </source>
</evidence>
<sequence>MLQGFIGAISVETMILSATLAQVREAKQQLIAANETLEYKVKDRTFELVQEIEERKQAQALLHAEQEKSEQLLLNILPEPIATRLKHDRGAIAEHFDEVTILFADLVGFTPLSARLQPLELVNLLNEIFSTFDRLAEKHGLEKIKTIGDAYMVAGGLPVPMPDRAAAIADMALAMQEAVTRFREERGENIQIRIGINTGVVIAGVIGIKKFIYDLWGDAVNVASRMESSGEPGSIQVTRATYEQLKDRYELHERGKIAVKGKGNMTTYWLRGKRSR</sequence>
<keyword evidence="18" id="KW-0175">Coiled coil</keyword>